<protein>
    <recommendedName>
        <fullName evidence="2">PPC domain-containing protein</fullName>
    </recommendedName>
</protein>
<dbReference type="PANTHER" id="PTHR31100:SF69">
    <property type="entry name" value="AT-HOOK MOTIF NUCLEAR-LOCALIZED PROTEIN 17-RELATED"/>
    <property type="match status" value="1"/>
</dbReference>
<dbReference type="Gene3D" id="3.30.1330.80">
    <property type="entry name" value="Hypothetical protein, similar to alpha- acetolactate decarboxylase, domain 2"/>
    <property type="match status" value="1"/>
</dbReference>
<sequence length="271" mass="27838">MAGLEGGSSASFQTSEEDSASNAIGRTGSRACINNNNSIARRECTGLSLGVARKPRGRPPGSKNKAKPPVVITRDSEDAMRPHILEVAGGHDVVECLTQFCGRRQVGLCVLSGRGMVTNVTIRQATGTGSTVTFHGRFEILSLSGAYTAPSGASSSPCGLSISLAGAQGQVLGGSVAGVLRAAGPVIVIVASFSSPAHHNLPHDDEEDNGNGNGTVGPPASIGANGYNMTPTNSDSCVYTVSPNPINSQLPPDHVLPWPTQASVRPPYSIR</sequence>
<feature type="region of interest" description="Disordered" evidence="1">
    <location>
        <begin position="50"/>
        <end position="69"/>
    </location>
</feature>
<dbReference type="Pfam" id="PF03479">
    <property type="entry name" value="PCC"/>
    <property type="match status" value="1"/>
</dbReference>
<feature type="compositionally biased region" description="Polar residues" evidence="1">
    <location>
        <begin position="8"/>
        <end position="24"/>
    </location>
</feature>
<dbReference type="SUPFAM" id="SSF117856">
    <property type="entry name" value="AF0104/ALDC/Ptd012-like"/>
    <property type="match status" value="1"/>
</dbReference>
<dbReference type="GO" id="GO:0003680">
    <property type="term" value="F:minor groove of adenine-thymine-rich DNA binding"/>
    <property type="evidence" value="ECO:0007669"/>
    <property type="project" value="InterPro"/>
</dbReference>
<evidence type="ECO:0000313" key="3">
    <source>
        <dbReference type="EMBL" id="ABR17623.1"/>
    </source>
</evidence>
<feature type="region of interest" description="Disordered" evidence="1">
    <location>
        <begin position="198"/>
        <end position="227"/>
    </location>
</feature>
<feature type="region of interest" description="Disordered" evidence="1">
    <location>
        <begin position="249"/>
        <end position="271"/>
    </location>
</feature>
<dbReference type="GO" id="GO:0003700">
    <property type="term" value="F:DNA-binding transcription factor activity"/>
    <property type="evidence" value="ECO:0007669"/>
    <property type="project" value="TreeGrafter"/>
</dbReference>
<dbReference type="InterPro" id="IPR005175">
    <property type="entry name" value="PPC_dom"/>
</dbReference>
<dbReference type="GO" id="GO:0005634">
    <property type="term" value="C:nucleus"/>
    <property type="evidence" value="ECO:0007669"/>
    <property type="project" value="TreeGrafter"/>
</dbReference>
<dbReference type="PROSITE" id="PS51742">
    <property type="entry name" value="PPC"/>
    <property type="match status" value="1"/>
</dbReference>
<evidence type="ECO:0000259" key="2">
    <source>
        <dbReference type="PROSITE" id="PS51742"/>
    </source>
</evidence>
<accession>B8LPP3</accession>
<name>B8LPP3_PICSI</name>
<reference evidence="3" key="1">
    <citation type="submission" date="2007-06" db="EMBL/GenBank/DDBJ databases">
        <title>Full length cDNA sequences from Sitka Spruce (Picea sitchensis).</title>
        <authorList>
            <person name="Ralph S.G."/>
            <person name="Chun H.E."/>
            <person name="Liao N."/>
            <person name="Ali J."/>
            <person name="Reid K."/>
            <person name="Kolosova N."/>
            <person name="Cooper N."/>
            <person name="Cullis C."/>
            <person name="Jancsik S."/>
            <person name="Moore R."/>
            <person name="Mayo M."/>
            <person name="Wagner S."/>
            <person name="Holt R.A."/>
            <person name="Jones S.J.M."/>
            <person name="Marra M.A."/>
            <person name="Ritland C.E."/>
            <person name="Ritland K."/>
            <person name="Bohlmann J."/>
        </authorList>
    </citation>
    <scope>NUCLEOTIDE SEQUENCE</scope>
    <source>
        <tissue evidence="3">Green portion of the leader tissue</tissue>
    </source>
</reference>
<feature type="region of interest" description="Disordered" evidence="1">
    <location>
        <begin position="1"/>
        <end position="27"/>
    </location>
</feature>
<dbReference type="OMA" id="QFCGRRQ"/>
<organism evidence="3">
    <name type="scientific">Picea sitchensis</name>
    <name type="common">Sitka spruce</name>
    <name type="synonym">Pinus sitchensis</name>
    <dbReference type="NCBI Taxonomy" id="3332"/>
    <lineage>
        <taxon>Eukaryota</taxon>
        <taxon>Viridiplantae</taxon>
        <taxon>Streptophyta</taxon>
        <taxon>Embryophyta</taxon>
        <taxon>Tracheophyta</taxon>
        <taxon>Spermatophyta</taxon>
        <taxon>Pinopsida</taxon>
        <taxon>Pinidae</taxon>
        <taxon>Conifers I</taxon>
        <taxon>Pinales</taxon>
        <taxon>Pinaceae</taxon>
        <taxon>Picea</taxon>
    </lineage>
</organism>
<feature type="domain" description="PPC" evidence="2">
    <location>
        <begin position="77"/>
        <end position="215"/>
    </location>
</feature>
<proteinExistence type="evidence at transcript level"/>
<dbReference type="InterPro" id="IPR014476">
    <property type="entry name" value="AHL15-29"/>
</dbReference>
<dbReference type="CDD" id="cd11378">
    <property type="entry name" value="DUF296"/>
    <property type="match status" value="1"/>
</dbReference>
<dbReference type="EMBL" id="EF677822">
    <property type="protein sequence ID" value="ABR17623.1"/>
    <property type="molecule type" value="mRNA"/>
</dbReference>
<dbReference type="AlphaFoldDB" id="B8LPP3"/>
<evidence type="ECO:0000256" key="1">
    <source>
        <dbReference type="SAM" id="MobiDB-lite"/>
    </source>
</evidence>
<dbReference type="PANTHER" id="PTHR31100">
    <property type="entry name" value="AT-HOOK MOTIF NUCLEAR-LOCALIZED PROTEIN 15"/>
    <property type="match status" value="1"/>
</dbReference>